<protein>
    <submittedName>
        <fullName evidence="1">Uncharacterized protein</fullName>
    </submittedName>
</protein>
<dbReference type="Proteomes" id="UP001595773">
    <property type="component" value="Unassembled WGS sequence"/>
</dbReference>
<comment type="caution">
    <text evidence="1">The sequence shown here is derived from an EMBL/GenBank/DDBJ whole genome shotgun (WGS) entry which is preliminary data.</text>
</comment>
<dbReference type="RefSeq" id="WP_230068252.1">
    <property type="nucleotide sequence ID" value="NZ_BAABLL010000017.1"/>
</dbReference>
<evidence type="ECO:0000313" key="1">
    <source>
        <dbReference type="EMBL" id="MFC4267248.1"/>
    </source>
</evidence>
<name>A0ABV8R5I1_9MICC</name>
<keyword evidence="2" id="KW-1185">Reference proteome</keyword>
<evidence type="ECO:0000313" key="2">
    <source>
        <dbReference type="Proteomes" id="UP001595773"/>
    </source>
</evidence>
<sequence length="86" mass="9539">MTMEEFLDDDLKAMLNAKLELLPSLGQPTTAGEMAARAHLLGQIIELFYDSSKHRHAGPGERDGLAQVLDAAKAHEMKCLHLLREK</sequence>
<reference evidence="2" key="1">
    <citation type="journal article" date="2019" name="Int. J. Syst. Evol. Microbiol.">
        <title>The Global Catalogue of Microorganisms (GCM) 10K type strain sequencing project: providing services to taxonomists for standard genome sequencing and annotation.</title>
        <authorList>
            <consortium name="The Broad Institute Genomics Platform"/>
            <consortium name="The Broad Institute Genome Sequencing Center for Infectious Disease"/>
            <person name="Wu L."/>
            <person name="Ma J."/>
        </authorList>
    </citation>
    <scope>NUCLEOTIDE SEQUENCE [LARGE SCALE GENOMIC DNA]</scope>
    <source>
        <strain evidence="2">CGMCC 1.10698</strain>
    </source>
</reference>
<gene>
    <name evidence="1" type="ORF">ACFOW9_16700</name>
</gene>
<dbReference type="EMBL" id="JBHSCQ010000024">
    <property type="protein sequence ID" value="MFC4267248.1"/>
    <property type="molecule type" value="Genomic_DNA"/>
</dbReference>
<proteinExistence type="predicted"/>
<organism evidence="1 2">
    <name type="scientific">Arthrobacter cryoconiti</name>
    <dbReference type="NCBI Taxonomy" id="748907"/>
    <lineage>
        <taxon>Bacteria</taxon>
        <taxon>Bacillati</taxon>
        <taxon>Actinomycetota</taxon>
        <taxon>Actinomycetes</taxon>
        <taxon>Micrococcales</taxon>
        <taxon>Micrococcaceae</taxon>
        <taxon>Arthrobacter</taxon>
    </lineage>
</organism>
<accession>A0ABV8R5I1</accession>